<dbReference type="InterPro" id="IPR003593">
    <property type="entry name" value="AAA+_ATPase"/>
</dbReference>
<dbReference type="InterPro" id="IPR013563">
    <property type="entry name" value="Oligopep_ABC_C"/>
</dbReference>
<evidence type="ECO:0000256" key="2">
    <source>
        <dbReference type="ARBA" id="ARBA00005417"/>
    </source>
</evidence>
<feature type="domain" description="ABC transporter" evidence="8">
    <location>
        <begin position="5"/>
        <end position="251"/>
    </location>
</feature>
<keyword evidence="5" id="KW-0547">Nucleotide-binding</keyword>
<evidence type="ECO:0000259" key="8">
    <source>
        <dbReference type="PROSITE" id="PS50893"/>
    </source>
</evidence>
<dbReference type="Pfam" id="PF00005">
    <property type="entry name" value="ABC_tran"/>
    <property type="match status" value="1"/>
</dbReference>
<name>A0ABS0CWP3_9NOCA</name>
<gene>
    <name evidence="9" type="ORF">IU459_26215</name>
</gene>
<comment type="caution">
    <text evidence="9">The sequence shown here is derived from an EMBL/GenBank/DDBJ whole genome shotgun (WGS) entry which is preliminary data.</text>
</comment>
<comment type="similarity">
    <text evidence="2">Belongs to the ABC transporter superfamily.</text>
</comment>
<evidence type="ECO:0000256" key="1">
    <source>
        <dbReference type="ARBA" id="ARBA00004202"/>
    </source>
</evidence>
<dbReference type="SUPFAM" id="SSF52540">
    <property type="entry name" value="P-loop containing nucleoside triphosphate hydrolases"/>
    <property type="match status" value="1"/>
</dbReference>
<dbReference type="InterPro" id="IPR050388">
    <property type="entry name" value="ABC_Ni/Peptide_Import"/>
</dbReference>
<organism evidence="9 10">
    <name type="scientific">Nocardia amamiensis</name>
    <dbReference type="NCBI Taxonomy" id="404578"/>
    <lineage>
        <taxon>Bacteria</taxon>
        <taxon>Bacillati</taxon>
        <taxon>Actinomycetota</taxon>
        <taxon>Actinomycetes</taxon>
        <taxon>Mycobacteriales</taxon>
        <taxon>Nocardiaceae</taxon>
        <taxon>Nocardia</taxon>
    </lineage>
</organism>
<evidence type="ECO:0000256" key="4">
    <source>
        <dbReference type="ARBA" id="ARBA00022475"/>
    </source>
</evidence>
<dbReference type="InterPro" id="IPR003439">
    <property type="entry name" value="ABC_transporter-like_ATP-bd"/>
</dbReference>
<dbReference type="SMART" id="SM00382">
    <property type="entry name" value="AAA"/>
    <property type="match status" value="1"/>
</dbReference>
<dbReference type="PANTHER" id="PTHR43297:SF2">
    <property type="entry name" value="DIPEPTIDE TRANSPORT ATP-BINDING PROTEIN DPPD"/>
    <property type="match status" value="1"/>
</dbReference>
<dbReference type="PROSITE" id="PS50893">
    <property type="entry name" value="ABC_TRANSPORTER_2"/>
    <property type="match status" value="1"/>
</dbReference>
<dbReference type="Pfam" id="PF08352">
    <property type="entry name" value="oligo_HPY"/>
    <property type="match status" value="1"/>
</dbReference>
<dbReference type="PROSITE" id="PS00211">
    <property type="entry name" value="ABC_TRANSPORTER_1"/>
    <property type="match status" value="1"/>
</dbReference>
<evidence type="ECO:0000256" key="5">
    <source>
        <dbReference type="ARBA" id="ARBA00022741"/>
    </source>
</evidence>
<keyword evidence="3" id="KW-0813">Transport</keyword>
<evidence type="ECO:0000313" key="9">
    <source>
        <dbReference type="EMBL" id="MBF6301014.1"/>
    </source>
</evidence>
<dbReference type="InterPro" id="IPR017871">
    <property type="entry name" value="ABC_transporter-like_CS"/>
</dbReference>
<keyword evidence="7" id="KW-0472">Membrane</keyword>
<sequence length="319" mass="34419">MAPLLIVDDLSLRLPAAGRLLREIGFELDAGEVVGLVGESGSGKTLTGLGILGLYPPGAEVAGRIVFDGDDLLRASPDRLRAVRGRDLSMIFQEPRSSLNPVLTIGRQISHVLRAHQRITRRQASARAVELLGRVGLPGPDRLLHAFPHELSGGMCQRVMIAMALACGPKLLIADEPTTALDVTIQAQIIELLRTLADEEGLSILLISHDLGVVADLCDRVVTMFAGEVVNIASRDDLLHSPAHPYSQNLLQATALEMRIDKSAPVREPALNREGCAYQPRCAYAVDRCRTTHPDLVFAGRSATRCLRSSELELDGLVA</sequence>
<dbReference type="Proteomes" id="UP000702209">
    <property type="component" value="Unassembled WGS sequence"/>
</dbReference>
<evidence type="ECO:0000313" key="10">
    <source>
        <dbReference type="Proteomes" id="UP000702209"/>
    </source>
</evidence>
<accession>A0ABS0CWP3</accession>
<dbReference type="NCBIfam" id="TIGR01727">
    <property type="entry name" value="oligo_HPY"/>
    <property type="match status" value="1"/>
</dbReference>
<evidence type="ECO:0000256" key="3">
    <source>
        <dbReference type="ARBA" id="ARBA00022448"/>
    </source>
</evidence>
<dbReference type="Gene3D" id="3.40.50.300">
    <property type="entry name" value="P-loop containing nucleotide triphosphate hydrolases"/>
    <property type="match status" value="1"/>
</dbReference>
<dbReference type="EMBL" id="JADLQX010000022">
    <property type="protein sequence ID" value="MBF6301014.1"/>
    <property type="molecule type" value="Genomic_DNA"/>
</dbReference>
<protein>
    <submittedName>
        <fullName evidence="9">ABC transporter ATP-binding protein</fullName>
    </submittedName>
</protein>
<evidence type="ECO:0000256" key="6">
    <source>
        <dbReference type="ARBA" id="ARBA00022840"/>
    </source>
</evidence>
<dbReference type="CDD" id="cd03257">
    <property type="entry name" value="ABC_NikE_OppD_transporters"/>
    <property type="match status" value="1"/>
</dbReference>
<keyword evidence="10" id="KW-1185">Reference proteome</keyword>
<dbReference type="RefSeq" id="WP_195132230.1">
    <property type="nucleotide sequence ID" value="NZ_JADLQX010000022.1"/>
</dbReference>
<dbReference type="PANTHER" id="PTHR43297">
    <property type="entry name" value="OLIGOPEPTIDE TRANSPORT ATP-BINDING PROTEIN APPD"/>
    <property type="match status" value="1"/>
</dbReference>
<dbReference type="InterPro" id="IPR027417">
    <property type="entry name" value="P-loop_NTPase"/>
</dbReference>
<proteinExistence type="inferred from homology"/>
<reference evidence="9 10" key="1">
    <citation type="submission" date="2020-10" db="EMBL/GenBank/DDBJ databases">
        <title>Identification of Nocardia species via Next-generation sequencing and recognition of intraspecies genetic diversity.</title>
        <authorList>
            <person name="Li P."/>
            <person name="Li P."/>
            <person name="Lu B."/>
        </authorList>
    </citation>
    <scope>NUCLEOTIDE SEQUENCE [LARGE SCALE GENOMIC DNA]</scope>
    <source>
        <strain evidence="9 10">BJ06-0157</strain>
    </source>
</reference>
<comment type="subcellular location">
    <subcellularLocation>
        <location evidence="1">Cell membrane</location>
        <topology evidence="1">Peripheral membrane protein</topology>
    </subcellularLocation>
</comment>
<keyword evidence="4" id="KW-1003">Cell membrane</keyword>
<keyword evidence="6 9" id="KW-0067">ATP-binding</keyword>
<evidence type="ECO:0000256" key="7">
    <source>
        <dbReference type="ARBA" id="ARBA00023136"/>
    </source>
</evidence>
<dbReference type="GO" id="GO:0005524">
    <property type="term" value="F:ATP binding"/>
    <property type="evidence" value="ECO:0007669"/>
    <property type="project" value="UniProtKB-KW"/>
</dbReference>